<evidence type="ECO:0000256" key="5">
    <source>
        <dbReference type="ARBA" id="ARBA00023242"/>
    </source>
</evidence>
<evidence type="ECO:0000256" key="1">
    <source>
        <dbReference type="ARBA" id="ARBA00004123"/>
    </source>
</evidence>
<name>A0AAV6Q4L6_SOLSE</name>
<dbReference type="Proteomes" id="UP000693946">
    <property type="component" value="Linkage Group LG7"/>
</dbReference>
<protein>
    <submittedName>
        <fullName evidence="9">Iroquois-class homeodomain protein IRX-6</fullName>
    </submittedName>
</protein>
<reference evidence="9 10" key="1">
    <citation type="journal article" date="2021" name="Sci. Rep.">
        <title>Chromosome anchoring in Senegalese sole (Solea senegalensis) reveals sex-associated markers and genome rearrangements in flatfish.</title>
        <authorList>
            <person name="Guerrero-Cozar I."/>
            <person name="Gomez-Garrido J."/>
            <person name="Berbel C."/>
            <person name="Martinez-Blanch J.F."/>
            <person name="Alioto T."/>
            <person name="Claros M.G."/>
            <person name="Gagnaire P.A."/>
            <person name="Manchado M."/>
        </authorList>
    </citation>
    <scope>NUCLEOTIDE SEQUENCE [LARGE SCALE GENOMIC DNA]</scope>
    <source>
        <strain evidence="9">Sse05_10M</strain>
    </source>
</reference>
<evidence type="ECO:0000256" key="6">
    <source>
        <dbReference type="PROSITE-ProRule" id="PRU00108"/>
    </source>
</evidence>
<sequence length="881" mass="95578">MAYPQGYLYQPSASLALYSCPAYSTSVISGPRTEELGRSSSGSAFAPYAGSTAFTSASPGYNSHLPYSADAAAAATFTSYVSSPYDHTTGMAGSIGYHPYATPLGTYPYGDPAYRKNATRDATATLKAWLNEHRKNPYPTKGEKIMLAIITKMTLTQVSTWFANARRRLKKENKMTWTPRNRSEDEEEDENIDLEKNDDDEPSKPTDKGESTDTEADHKLLNPGDMGCDRFKEESHGKDTDPLLSDSELQEQEERTTDLLPDSAKPTTSSPSTLPRGNQTVAQQDKPSDLSHAPSSVTSNVTSVIHSPPSAPKPKLWSLAEIATSSDRCKSSSSSSDAPQACPGLGQSAVMSTNASPSRSSPQCPLPNSTVLSRPLYYTSPFYPGYTNYGGSFGHLHKQRLWSVSDGTGGSPSSAAAAAAAAASICCPSYENRLLASSRTELNAALGMYSSPYAAAAAASQNYANYFPYSTDPSAIYSTLNPQYDIKDSTGTLHSSITQTAAYYPYDHSLGQYQYDRYGTVDFNGTARRKNATRETTSTLKTWLYEHRKNPYPTKGEKIMLAIITKMTLTQVSTWFANARRRLKKENKMTWSPKNKASDDRRDDLKSDQDCVTKDSSDCKDEKDLHLSDLEDMEGDSCDKLMSDSEKVAADEQELQRVMAASGAPQKRDCSSELQLSLTNSFHTFPCAIKSITTLPPLPSDFLDPIASKAPSLTNTATGTVSLSHFEAADKPRIWSLARTAASGVILSPQQHSSDLRTINSLGDCQLQSTRLTRASTGHCGGMRGLHESSVNVNNTESPFTEGSSLHSKVYGTGSYSHKGLQLHCASYAALPDTCQYSSIEGFSVGKVETQSLDLSETSDEEVKQIPGSCTTINNGTIIMH</sequence>
<evidence type="ECO:0000313" key="10">
    <source>
        <dbReference type="Proteomes" id="UP000693946"/>
    </source>
</evidence>
<gene>
    <name evidence="9" type="ORF">JOB18_012666</name>
</gene>
<comment type="caution">
    <text evidence="9">The sequence shown here is derived from an EMBL/GenBank/DDBJ whole genome shotgun (WGS) entry which is preliminary data.</text>
</comment>
<dbReference type="CDD" id="cd00086">
    <property type="entry name" value="homeodomain"/>
    <property type="match status" value="2"/>
</dbReference>
<accession>A0AAV6Q4L6</accession>
<dbReference type="AlphaFoldDB" id="A0AAV6Q4L6"/>
<dbReference type="PANTHER" id="PTHR11211">
    <property type="entry name" value="IROQUOIS-CLASS HOMEODOMAIN PROTEIN IRX"/>
    <property type="match status" value="1"/>
</dbReference>
<dbReference type="EMBL" id="JAGKHQ010000019">
    <property type="protein sequence ID" value="KAG7482078.1"/>
    <property type="molecule type" value="Genomic_DNA"/>
</dbReference>
<evidence type="ECO:0000256" key="3">
    <source>
        <dbReference type="ARBA" id="ARBA00023125"/>
    </source>
</evidence>
<keyword evidence="10" id="KW-1185">Reference proteome</keyword>
<feature type="compositionally biased region" description="Basic and acidic residues" evidence="7">
    <location>
        <begin position="596"/>
        <end position="615"/>
    </location>
</feature>
<comment type="subcellular location">
    <subcellularLocation>
        <location evidence="1 6">Nucleus</location>
    </subcellularLocation>
</comment>
<feature type="compositionally biased region" description="Basic and acidic residues" evidence="7">
    <location>
        <begin position="227"/>
        <end position="241"/>
    </location>
</feature>
<dbReference type="GO" id="GO:0000978">
    <property type="term" value="F:RNA polymerase II cis-regulatory region sequence-specific DNA binding"/>
    <property type="evidence" value="ECO:0007669"/>
    <property type="project" value="TreeGrafter"/>
</dbReference>
<feature type="domain" description="Homeobox" evidence="8">
    <location>
        <begin position="115"/>
        <end position="172"/>
    </location>
</feature>
<keyword evidence="5 6" id="KW-0539">Nucleus</keyword>
<evidence type="ECO:0000256" key="7">
    <source>
        <dbReference type="SAM" id="MobiDB-lite"/>
    </source>
</evidence>
<feature type="compositionally biased region" description="Polar residues" evidence="7">
    <location>
        <begin position="265"/>
        <end position="285"/>
    </location>
</feature>
<evidence type="ECO:0000313" key="9">
    <source>
        <dbReference type="EMBL" id="KAG7482078.1"/>
    </source>
</evidence>
<dbReference type="PROSITE" id="PS00027">
    <property type="entry name" value="HOMEOBOX_1"/>
    <property type="match status" value="2"/>
</dbReference>
<dbReference type="GO" id="GO:0000981">
    <property type="term" value="F:DNA-binding transcription factor activity, RNA polymerase II-specific"/>
    <property type="evidence" value="ECO:0007669"/>
    <property type="project" value="InterPro"/>
</dbReference>
<dbReference type="InterPro" id="IPR001356">
    <property type="entry name" value="HD"/>
</dbReference>
<evidence type="ECO:0000259" key="8">
    <source>
        <dbReference type="PROSITE" id="PS50071"/>
    </source>
</evidence>
<dbReference type="SMART" id="SM00548">
    <property type="entry name" value="IRO"/>
    <property type="match status" value="3"/>
</dbReference>
<feature type="compositionally biased region" description="Basic and acidic residues" evidence="7">
    <location>
        <begin position="202"/>
        <end position="220"/>
    </location>
</feature>
<dbReference type="PROSITE" id="PS50071">
    <property type="entry name" value="HOMEOBOX_2"/>
    <property type="match status" value="2"/>
</dbReference>
<dbReference type="InterPro" id="IPR003893">
    <property type="entry name" value="Iroquois_homeo"/>
</dbReference>
<dbReference type="SMART" id="SM00389">
    <property type="entry name" value="HOX"/>
    <property type="match status" value="2"/>
</dbReference>
<feature type="region of interest" description="Disordered" evidence="7">
    <location>
        <begin position="587"/>
        <end position="615"/>
    </location>
</feature>
<feature type="region of interest" description="Disordered" evidence="7">
    <location>
        <begin position="328"/>
        <end position="367"/>
    </location>
</feature>
<dbReference type="GO" id="GO:0048468">
    <property type="term" value="P:cell development"/>
    <property type="evidence" value="ECO:0007669"/>
    <property type="project" value="TreeGrafter"/>
</dbReference>
<comment type="similarity">
    <text evidence="2">Belongs to the TALE/IRO homeobox family.</text>
</comment>
<feature type="DNA-binding region" description="Homeobox" evidence="6">
    <location>
        <begin position="525"/>
        <end position="587"/>
    </location>
</feature>
<dbReference type="PANTHER" id="PTHR11211:SF17">
    <property type="entry name" value="IROQUOIS-CLASS HOMEODOMAIN PROTEIN IRX-5"/>
    <property type="match status" value="1"/>
</dbReference>
<dbReference type="GO" id="GO:0005634">
    <property type="term" value="C:nucleus"/>
    <property type="evidence" value="ECO:0007669"/>
    <property type="project" value="UniProtKB-SubCell"/>
</dbReference>
<dbReference type="FunFam" id="1.10.10.60:FF:000003">
    <property type="entry name" value="Iroquois-class homeobox protein IRX"/>
    <property type="match status" value="2"/>
</dbReference>
<evidence type="ECO:0000256" key="4">
    <source>
        <dbReference type="ARBA" id="ARBA00023155"/>
    </source>
</evidence>
<proteinExistence type="inferred from homology"/>
<keyword evidence="4 6" id="KW-0371">Homeobox</keyword>
<dbReference type="InterPro" id="IPR017970">
    <property type="entry name" value="Homeobox_CS"/>
</dbReference>
<dbReference type="GO" id="GO:0030182">
    <property type="term" value="P:neuron differentiation"/>
    <property type="evidence" value="ECO:0007669"/>
    <property type="project" value="TreeGrafter"/>
</dbReference>
<feature type="DNA-binding region" description="Homeobox" evidence="6">
    <location>
        <begin position="117"/>
        <end position="173"/>
    </location>
</feature>
<dbReference type="InterPro" id="IPR008422">
    <property type="entry name" value="KN_HD"/>
</dbReference>
<keyword evidence="3 6" id="KW-0238">DNA-binding</keyword>
<feature type="compositionally biased region" description="Polar residues" evidence="7">
    <location>
        <begin position="349"/>
        <end position="367"/>
    </location>
</feature>
<dbReference type="Pfam" id="PF05920">
    <property type="entry name" value="Homeobox_KN"/>
    <property type="match status" value="2"/>
</dbReference>
<evidence type="ECO:0000256" key="2">
    <source>
        <dbReference type="ARBA" id="ARBA00008446"/>
    </source>
</evidence>
<feature type="region of interest" description="Disordered" evidence="7">
    <location>
        <begin position="175"/>
        <end position="314"/>
    </location>
</feature>
<feature type="domain" description="Homeobox" evidence="8">
    <location>
        <begin position="523"/>
        <end position="586"/>
    </location>
</feature>
<feature type="compositionally biased region" description="Acidic residues" evidence="7">
    <location>
        <begin position="184"/>
        <end position="201"/>
    </location>
</feature>
<feature type="compositionally biased region" description="Polar residues" evidence="7">
    <location>
        <begin position="293"/>
        <end position="305"/>
    </location>
</feature>
<organism evidence="9 10">
    <name type="scientific">Solea senegalensis</name>
    <name type="common">Senegalese sole</name>
    <dbReference type="NCBI Taxonomy" id="28829"/>
    <lineage>
        <taxon>Eukaryota</taxon>
        <taxon>Metazoa</taxon>
        <taxon>Chordata</taxon>
        <taxon>Craniata</taxon>
        <taxon>Vertebrata</taxon>
        <taxon>Euteleostomi</taxon>
        <taxon>Actinopterygii</taxon>
        <taxon>Neopterygii</taxon>
        <taxon>Teleostei</taxon>
        <taxon>Neoteleostei</taxon>
        <taxon>Acanthomorphata</taxon>
        <taxon>Carangaria</taxon>
        <taxon>Pleuronectiformes</taxon>
        <taxon>Pleuronectoidei</taxon>
        <taxon>Soleidae</taxon>
        <taxon>Solea</taxon>
    </lineage>
</organism>